<evidence type="ECO:0000313" key="3">
    <source>
        <dbReference type="Proteomes" id="UP000036867"/>
    </source>
</evidence>
<accession>A0A0M0LKB7</accession>
<dbReference type="EMBL" id="LILB01000001">
    <property type="protein sequence ID" value="KOO51474.1"/>
    <property type="molecule type" value="Genomic_DNA"/>
</dbReference>
<organism evidence="2 3">
    <name type="scientific">Viridibacillus arvi</name>
    <dbReference type="NCBI Taxonomy" id="263475"/>
    <lineage>
        <taxon>Bacteria</taxon>
        <taxon>Bacillati</taxon>
        <taxon>Bacillota</taxon>
        <taxon>Bacilli</taxon>
        <taxon>Bacillales</taxon>
        <taxon>Caryophanaceae</taxon>
        <taxon>Viridibacillus</taxon>
    </lineage>
</organism>
<evidence type="ECO:0000313" key="2">
    <source>
        <dbReference type="EMBL" id="KOO51474.1"/>
    </source>
</evidence>
<feature type="transmembrane region" description="Helical" evidence="1">
    <location>
        <begin position="7"/>
        <end position="28"/>
    </location>
</feature>
<keyword evidence="3" id="KW-1185">Reference proteome</keyword>
<sequence>MRLVLQAFSGSIAIHIVYFVGMMLVSYIKTRNYKPDFTSAWDNVETLQSEVVFSKANSPFLYLFTLVGGAVICGIIIFTYKTLFN</sequence>
<dbReference type="RefSeq" id="WP_053415615.1">
    <property type="nucleotide sequence ID" value="NZ_LILB01000001.1"/>
</dbReference>
<keyword evidence="1" id="KW-0472">Membrane</keyword>
<protein>
    <submittedName>
        <fullName evidence="2">Uncharacterized protein</fullName>
    </submittedName>
</protein>
<keyword evidence="1" id="KW-0812">Transmembrane</keyword>
<dbReference type="OrthoDB" id="2971310at2"/>
<proteinExistence type="predicted"/>
<dbReference type="AlphaFoldDB" id="A0A0M0LKB7"/>
<comment type="caution">
    <text evidence="2">The sequence shown here is derived from an EMBL/GenBank/DDBJ whole genome shotgun (WGS) entry which is preliminary data.</text>
</comment>
<feature type="transmembrane region" description="Helical" evidence="1">
    <location>
        <begin position="60"/>
        <end position="80"/>
    </location>
</feature>
<dbReference type="Proteomes" id="UP000036867">
    <property type="component" value="Unassembled WGS sequence"/>
</dbReference>
<dbReference type="GeneID" id="301135094"/>
<evidence type="ECO:0000256" key="1">
    <source>
        <dbReference type="SAM" id="Phobius"/>
    </source>
</evidence>
<keyword evidence="1" id="KW-1133">Transmembrane helix</keyword>
<dbReference type="STRING" id="263475.AMD00_03085"/>
<name>A0A0M0LKB7_9BACL</name>
<reference evidence="3" key="1">
    <citation type="submission" date="2015-08" db="EMBL/GenBank/DDBJ databases">
        <title>Fjat-10028 dsm 16317.</title>
        <authorList>
            <person name="Liu B."/>
            <person name="Wang J."/>
            <person name="Zhu Y."/>
            <person name="Liu G."/>
            <person name="Chen Q."/>
            <person name="Chen Z."/>
            <person name="Lan J."/>
            <person name="Che J."/>
            <person name="Ge C."/>
            <person name="Shi H."/>
            <person name="Pan Z."/>
            <person name="Liu X."/>
        </authorList>
    </citation>
    <scope>NUCLEOTIDE SEQUENCE [LARGE SCALE GENOMIC DNA]</scope>
    <source>
        <strain evidence="3">DSM 16317</strain>
    </source>
</reference>
<gene>
    <name evidence="2" type="ORF">AMD00_03085</name>
</gene>